<dbReference type="Proteomes" id="UP000461730">
    <property type="component" value="Unassembled WGS sequence"/>
</dbReference>
<dbReference type="InterPro" id="IPR036866">
    <property type="entry name" value="RibonucZ/Hydroxyglut_hydro"/>
</dbReference>
<gene>
    <name evidence="1" type="ORF">GO493_17400</name>
</gene>
<dbReference type="EMBL" id="WRXN01000007">
    <property type="protein sequence ID" value="MVT10051.1"/>
    <property type="molecule type" value="Genomic_DNA"/>
</dbReference>
<protein>
    <submittedName>
        <fullName evidence="1">Cobyric acid synthase CobQ</fullName>
    </submittedName>
</protein>
<organism evidence="1 2">
    <name type="scientific">Chitinophaga tropicalis</name>
    <dbReference type="NCBI Taxonomy" id="2683588"/>
    <lineage>
        <taxon>Bacteria</taxon>
        <taxon>Pseudomonadati</taxon>
        <taxon>Bacteroidota</taxon>
        <taxon>Chitinophagia</taxon>
        <taxon>Chitinophagales</taxon>
        <taxon>Chitinophagaceae</taxon>
        <taxon>Chitinophaga</taxon>
    </lineage>
</organism>
<evidence type="ECO:0000313" key="2">
    <source>
        <dbReference type="Proteomes" id="UP000461730"/>
    </source>
</evidence>
<comment type="caution">
    <text evidence="1">The sequence shown here is derived from an EMBL/GenBank/DDBJ whole genome shotgun (WGS) entry which is preliminary data.</text>
</comment>
<dbReference type="Gene3D" id="3.60.15.10">
    <property type="entry name" value="Ribonuclease Z/Hydroxyacylglutathione hydrolase-like"/>
    <property type="match status" value="1"/>
</dbReference>
<dbReference type="SUPFAM" id="SSF56281">
    <property type="entry name" value="Metallo-hydrolase/oxidoreductase"/>
    <property type="match status" value="1"/>
</dbReference>
<proteinExistence type="predicted"/>
<sequence>MNQVTHFPVGNGDTSLIQTTDSAYTTNIIVDCNIRNESLGSKDPAMYDVKAHLLRSLNRKTVNGITNVPYADVFILTHGDEDHVRGFEQHFYQGDPRLYSQRNKDAGEIINETMWFSPMVMGKANNEDERVFNKEARRRINLHRLNSPDRDLPGNRIAIIGYDGNEKLDGLRHYVPGQIVSRFNNRELSTFSIFIHSPYQQGLTEDEVDKNGVSIVFQARYKINPFSSTFSALFMFAGDANHEAIAEILDKTIRHGNATRHQALAWDVLVAPHHCSWTFFNFCEQEDHPIPEKTSIAFLRQRRTENAHVIASCKPISPYDKNPPHYAAKVEYVKVVGEKNFFNLATAIMRGQTPQPIIYQVTAGGPMKPKAPEGTAKVAGAAGLSTINSIPGYGAGPVQ</sequence>
<reference evidence="1 2" key="1">
    <citation type="submission" date="2019-12" db="EMBL/GenBank/DDBJ databases">
        <title>Chitinophaga sp. strain ysch24 (GDMCC 1.1355), whole genome shotgun sequence.</title>
        <authorList>
            <person name="Zhang X."/>
        </authorList>
    </citation>
    <scope>NUCLEOTIDE SEQUENCE [LARGE SCALE GENOMIC DNA]</scope>
    <source>
        <strain evidence="2">ysch24</strain>
    </source>
</reference>
<accession>A0A7K1U6R2</accession>
<keyword evidence="2" id="KW-1185">Reference proteome</keyword>
<evidence type="ECO:0000313" key="1">
    <source>
        <dbReference type="EMBL" id="MVT10051.1"/>
    </source>
</evidence>
<dbReference type="RefSeq" id="WP_157307494.1">
    <property type="nucleotide sequence ID" value="NZ_WRXN01000007.1"/>
</dbReference>
<dbReference type="AlphaFoldDB" id="A0A7K1U6R2"/>
<name>A0A7K1U6R2_9BACT</name>